<evidence type="ECO:0000313" key="9">
    <source>
        <dbReference type="EMBL" id="CAK8054754.1"/>
    </source>
</evidence>
<keyword evidence="2" id="KW-0813">Transport</keyword>
<accession>A0ABP0ER34</accession>
<dbReference type="EMBL" id="CAWVOH010000003">
    <property type="protein sequence ID" value="CAK8054754.1"/>
    <property type="molecule type" value="Genomic_DNA"/>
</dbReference>
<feature type="transmembrane region" description="Helical" evidence="7">
    <location>
        <begin position="292"/>
        <end position="315"/>
    </location>
</feature>
<dbReference type="InterPro" id="IPR036259">
    <property type="entry name" value="MFS_trans_sf"/>
</dbReference>
<feature type="transmembrane region" description="Helical" evidence="7">
    <location>
        <begin position="131"/>
        <end position="150"/>
    </location>
</feature>
<feature type="transmembrane region" description="Helical" evidence="7">
    <location>
        <begin position="46"/>
        <end position="66"/>
    </location>
</feature>
<dbReference type="InterPro" id="IPR004638">
    <property type="entry name" value="EmrB-like"/>
</dbReference>
<feature type="transmembrane region" description="Helical" evidence="7">
    <location>
        <begin position="351"/>
        <end position="370"/>
    </location>
</feature>
<feature type="transmembrane region" description="Helical" evidence="7">
    <location>
        <begin position="219"/>
        <end position="240"/>
    </location>
</feature>
<dbReference type="RefSeq" id="WP_349642302.1">
    <property type="nucleotide sequence ID" value="NZ_CAWVOH010000003.1"/>
</dbReference>
<evidence type="ECO:0000256" key="1">
    <source>
        <dbReference type="ARBA" id="ARBA00004651"/>
    </source>
</evidence>
<evidence type="ECO:0000313" key="10">
    <source>
        <dbReference type="Proteomes" id="UP001314241"/>
    </source>
</evidence>
<dbReference type="PRINTS" id="PR01036">
    <property type="entry name" value="TCRTETB"/>
</dbReference>
<dbReference type="Gene3D" id="1.20.1250.20">
    <property type="entry name" value="MFS general substrate transporter like domains"/>
    <property type="match status" value="1"/>
</dbReference>
<keyword evidence="3" id="KW-1003">Cell membrane</keyword>
<reference evidence="9 10" key="1">
    <citation type="submission" date="2024-01" db="EMBL/GenBank/DDBJ databases">
        <authorList>
            <person name="Botero Cardona J."/>
        </authorList>
    </citation>
    <scope>NUCLEOTIDE SEQUENCE [LARGE SCALE GENOMIC DNA]</scope>
    <source>
        <strain evidence="9 10">LMG 33000</strain>
    </source>
</reference>
<evidence type="ECO:0000256" key="4">
    <source>
        <dbReference type="ARBA" id="ARBA00022692"/>
    </source>
</evidence>
<sequence>MQKRLKITIAVMVIGAFMGGFSSTLMNIALPNLMRSFHISVSDAQWITTGYMLISALVIPASSYLIKKYSMRTLYLTFASIFMAGSILGFVAPNFFLVVVARMIQAAGAGVLFPLVMVAGLRYADPHHRGMVMGLVGMVFNMAPIIGPTISGMLLDLASWRYLFAILVPIIALTIVAAIWAVPNDEPEEDAHLNVTGLSLLSFALGTLLYGLSNVGQDAFVSWQLGGSLLAGVLGTVLFIRHQRKSTIPVIDFRIFKDKQFNLANSMNFLLTATMFANSIMLTLMIQQVLGLKAITTAWVILPGALLTGFLSPISGRLYDHIDIKKLTAIGLTLDIIGTILQVNVKLSDAFWVLLAAQLIRQFGLVMILIPIQTQSVRTLPAELISDAVPAYSMFRQIAASLGTALIVGIIAAAASIFASNPNHDLIGIKFGYGLSLCWLTITFILSRGLNNKDD</sequence>
<proteinExistence type="predicted"/>
<dbReference type="NCBIfam" id="TIGR00711">
    <property type="entry name" value="efflux_EmrB"/>
    <property type="match status" value="1"/>
</dbReference>
<keyword evidence="4 7" id="KW-0812">Transmembrane</keyword>
<dbReference type="InterPro" id="IPR020846">
    <property type="entry name" value="MFS_dom"/>
</dbReference>
<comment type="caution">
    <text evidence="9">The sequence shown here is derived from an EMBL/GenBank/DDBJ whole genome shotgun (WGS) entry which is preliminary data.</text>
</comment>
<dbReference type="InterPro" id="IPR011701">
    <property type="entry name" value="MFS"/>
</dbReference>
<dbReference type="PANTHER" id="PTHR42718">
    <property type="entry name" value="MAJOR FACILITATOR SUPERFAMILY MULTIDRUG TRANSPORTER MFSC"/>
    <property type="match status" value="1"/>
</dbReference>
<dbReference type="Proteomes" id="UP001314241">
    <property type="component" value="Unassembled WGS sequence"/>
</dbReference>
<keyword evidence="6 7" id="KW-0472">Membrane</keyword>
<organism evidence="9 10">
    <name type="scientific">Eupransor demetentiae</name>
    <dbReference type="NCBI Taxonomy" id="3109584"/>
    <lineage>
        <taxon>Bacteria</taxon>
        <taxon>Bacillati</taxon>
        <taxon>Bacillota</taxon>
        <taxon>Bacilli</taxon>
        <taxon>Lactobacillales</taxon>
        <taxon>Lactobacillaceae</taxon>
        <taxon>Eupransor</taxon>
    </lineage>
</organism>
<evidence type="ECO:0000259" key="8">
    <source>
        <dbReference type="PROSITE" id="PS50850"/>
    </source>
</evidence>
<feature type="transmembrane region" description="Helical" evidence="7">
    <location>
        <begin position="162"/>
        <end position="181"/>
    </location>
</feature>
<feature type="transmembrane region" description="Helical" evidence="7">
    <location>
        <begin position="431"/>
        <end position="450"/>
    </location>
</feature>
<evidence type="ECO:0000256" key="5">
    <source>
        <dbReference type="ARBA" id="ARBA00022989"/>
    </source>
</evidence>
<keyword evidence="5 7" id="KW-1133">Transmembrane helix</keyword>
<feature type="transmembrane region" description="Helical" evidence="7">
    <location>
        <begin position="193"/>
        <end position="213"/>
    </location>
</feature>
<dbReference type="Pfam" id="PF07690">
    <property type="entry name" value="MFS_1"/>
    <property type="match status" value="1"/>
</dbReference>
<feature type="transmembrane region" description="Helical" evidence="7">
    <location>
        <begin position="261"/>
        <end position="286"/>
    </location>
</feature>
<name>A0ABP0ER34_9LACO</name>
<evidence type="ECO:0000256" key="3">
    <source>
        <dbReference type="ARBA" id="ARBA00022475"/>
    </source>
</evidence>
<keyword evidence="10" id="KW-1185">Reference proteome</keyword>
<protein>
    <submittedName>
        <fullName evidence="9">MFS family (AraJ)</fullName>
    </submittedName>
</protein>
<feature type="transmembrane region" description="Helical" evidence="7">
    <location>
        <begin position="103"/>
        <end position="124"/>
    </location>
</feature>
<evidence type="ECO:0000256" key="2">
    <source>
        <dbReference type="ARBA" id="ARBA00022448"/>
    </source>
</evidence>
<evidence type="ECO:0000256" key="6">
    <source>
        <dbReference type="ARBA" id="ARBA00023136"/>
    </source>
</evidence>
<feature type="transmembrane region" description="Helical" evidence="7">
    <location>
        <begin position="398"/>
        <end position="419"/>
    </location>
</feature>
<dbReference type="PROSITE" id="PS50850">
    <property type="entry name" value="MFS"/>
    <property type="match status" value="1"/>
</dbReference>
<evidence type="ECO:0000256" key="7">
    <source>
        <dbReference type="SAM" id="Phobius"/>
    </source>
</evidence>
<feature type="transmembrane region" description="Helical" evidence="7">
    <location>
        <begin position="7"/>
        <end position="26"/>
    </location>
</feature>
<dbReference type="SUPFAM" id="SSF103473">
    <property type="entry name" value="MFS general substrate transporter"/>
    <property type="match status" value="1"/>
</dbReference>
<feature type="transmembrane region" description="Helical" evidence="7">
    <location>
        <begin position="73"/>
        <end position="97"/>
    </location>
</feature>
<dbReference type="PANTHER" id="PTHR42718:SF24">
    <property type="entry name" value="MAJOR FACILITATOR SUPERFAMILY (MFS) PROFILE DOMAIN-CONTAINING PROTEIN"/>
    <property type="match status" value="1"/>
</dbReference>
<dbReference type="Gene3D" id="1.20.1720.10">
    <property type="entry name" value="Multidrug resistance protein D"/>
    <property type="match status" value="1"/>
</dbReference>
<feature type="domain" description="Major facilitator superfamily (MFS) profile" evidence="8">
    <location>
        <begin position="8"/>
        <end position="455"/>
    </location>
</feature>
<comment type="subcellular location">
    <subcellularLocation>
        <location evidence="1">Cell membrane</location>
        <topology evidence="1">Multi-pass membrane protein</topology>
    </subcellularLocation>
</comment>
<gene>
    <name evidence="9" type="ORF">R54876_GBNLAHCA_01329</name>
</gene>